<dbReference type="EMBL" id="CM026430">
    <property type="protein sequence ID" value="KAG0561702.1"/>
    <property type="molecule type" value="Genomic_DNA"/>
</dbReference>
<dbReference type="PROSITE" id="PS00108">
    <property type="entry name" value="PROTEIN_KINASE_ST"/>
    <property type="match status" value="1"/>
</dbReference>
<accession>A0A8T0GXR7</accession>
<keyword evidence="3" id="KW-1185">Reference proteome</keyword>
<evidence type="ECO:0000313" key="2">
    <source>
        <dbReference type="EMBL" id="KAG0561702.1"/>
    </source>
</evidence>
<dbReference type="InterPro" id="IPR000719">
    <property type="entry name" value="Prot_kinase_dom"/>
</dbReference>
<dbReference type="Gene3D" id="1.10.510.10">
    <property type="entry name" value="Transferase(Phosphotransferase) domain 1"/>
    <property type="match status" value="1"/>
</dbReference>
<dbReference type="InterPro" id="IPR051681">
    <property type="entry name" value="Ser/Thr_Kinases-Pseudokinases"/>
</dbReference>
<dbReference type="PROSITE" id="PS50011">
    <property type="entry name" value="PROTEIN_KINASE_DOM"/>
    <property type="match status" value="1"/>
</dbReference>
<evidence type="ECO:0000259" key="1">
    <source>
        <dbReference type="PROSITE" id="PS50011"/>
    </source>
</evidence>
<dbReference type="AlphaFoldDB" id="A0A8T0GXR7"/>
<dbReference type="Proteomes" id="UP000822688">
    <property type="component" value="Chromosome 9"/>
</dbReference>
<feature type="domain" description="Protein kinase" evidence="1">
    <location>
        <begin position="116"/>
        <end position="444"/>
    </location>
</feature>
<evidence type="ECO:0000313" key="3">
    <source>
        <dbReference type="Proteomes" id="UP000822688"/>
    </source>
</evidence>
<gene>
    <name evidence="2" type="ORF">KC19_9G085200</name>
</gene>
<proteinExistence type="predicted"/>
<name>A0A8T0GXR7_CERPU</name>
<protein>
    <recommendedName>
        <fullName evidence="1">Protein kinase domain-containing protein</fullName>
    </recommendedName>
</protein>
<reference evidence="2" key="1">
    <citation type="submission" date="2020-06" db="EMBL/GenBank/DDBJ databases">
        <title>WGS assembly of Ceratodon purpureus strain R40.</title>
        <authorList>
            <person name="Carey S.B."/>
            <person name="Jenkins J."/>
            <person name="Shu S."/>
            <person name="Lovell J.T."/>
            <person name="Sreedasyam A."/>
            <person name="Maumus F."/>
            <person name="Tiley G.P."/>
            <person name="Fernandez-Pozo N."/>
            <person name="Barry K."/>
            <person name="Chen C."/>
            <person name="Wang M."/>
            <person name="Lipzen A."/>
            <person name="Daum C."/>
            <person name="Saski C.A."/>
            <person name="Payton A.C."/>
            <person name="Mcbreen J.C."/>
            <person name="Conrad R.E."/>
            <person name="Kollar L.M."/>
            <person name="Olsson S."/>
            <person name="Huttunen S."/>
            <person name="Landis J.B."/>
            <person name="Wickett N.J."/>
            <person name="Johnson M.G."/>
            <person name="Rensing S.A."/>
            <person name="Grimwood J."/>
            <person name="Schmutz J."/>
            <person name="Mcdaniel S.F."/>
        </authorList>
    </citation>
    <scope>NUCLEOTIDE SEQUENCE</scope>
    <source>
        <strain evidence="2">R40</strain>
    </source>
</reference>
<dbReference type="Pfam" id="PF00069">
    <property type="entry name" value="Pkinase"/>
    <property type="match status" value="1"/>
</dbReference>
<organism evidence="2 3">
    <name type="scientific">Ceratodon purpureus</name>
    <name type="common">Fire moss</name>
    <name type="synonym">Dicranum purpureum</name>
    <dbReference type="NCBI Taxonomy" id="3225"/>
    <lineage>
        <taxon>Eukaryota</taxon>
        <taxon>Viridiplantae</taxon>
        <taxon>Streptophyta</taxon>
        <taxon>Embryophyta</taxon>
        <taxon>Bryophyta</taxon>
        <taxon>Bryophytina</taxon>
        <taxon>Bryopsida</taxon>
        <taxon>Dicranidae</taxon>
        <taxon>Pseudoditrichales</taxon>
        <taxon>Ditrichaceae</taxon>
        <taxon>Ceratodon</taxon>
    </lineage>
</organism>
<dbReference type="InterPro" id="IPR011009">
    <property type="entry name" value="Kinase-like_dom_sf"/>
</dbReference>
<comment type="caution">
    <text evidence="2">The sequence shown here is derived from an EMBL/GenBank/DDBJ whole genome shotgun (WGS) entry which is preliminary data.</text>
</comment>
<sequence length="459" mass="52968">MEDTKSLIRHLLEGGSSLVEEIVSREFSIRRSVEEQIERSKAHWSTRVDFDSSDDDDSSVQLFEALQRHEPERAMSKCSAEEGNLQVFEALQMHPTFGGFFATFGDGGGVHYHGKLEVGEKFAEGAQAELYDVQVKWCNPKDIEMDVRAGGREFVLKVFKKGTHLKHLKSQFPEGLFQSHVESMQNLYSSTPKVLPQYYCFVHRGTLLPDGRFAFLMRKENLDLRSLIDNNMRWGLGRFCGPFSRREAEYMMYRVALGLDWLHSRDIAHRDLKAANVLVRIPKMEGLRSWIRSVFLFIRKPNPGMFRMCFVADYECSIGVVGTGFFMAPEILQACKDGKPNKRPEVFSKASDIYSYGMTCYEVLVGKLPFEDYPLNGKHDRDVLTDLVINRHFRPEVPGYVEPWTRELLRRCWQSDPTARPSIGEILDLLSSNSAEVRNYENFLKRDYGEKFRSNFKQD</sequence>
<dbReference type="SMART" id="SM00220">
    <property type="entry name" value="S_TKc"/>
    <property type="match status" value="1"/>
</dbReference>
<dbReference type="GO" id="GO:0004674">
    <property type="term" value="F:protein serine/threonine kinase activity"/>
    <property type="evidence" value="ECO:0007669"/>
    <property type="project" value="TreeGrafter"/>
</dbReference>
<dbReference type="SUPFAM" id="SSF56112">
    <property type="entry name" value="Protein kinase-like (PK-like)"/>
    <property type="match status" value="1"/>
</dbReference>
<dbReference type="GO" id="GO:0005524">
    <property type="term" value="F:ATP binding"/>
    <property type="evidence" value="ECO:0007669"/>
    <property type="project" value="InterPro"/>
</dbReference>
<dbReference type="PANTHER" id="PTHR44329">
    <property type="entry name" value="SERINE/THREONINE-PROTEIN KINASE TNNI3K-RELATED"/>
    <property type="match status" value="1"/>
</dbReference>
<dbReference type="InterPro" id="IPR008271">
    <property type="entry name" value="Ser/Thr_kinase_AS"/>
</dbReference>